<keyword evidence="3" id="KW-1185">Reference proteome</keyword>
<evidence type="ECO:0000259" key="1">
    <source>
        <dbReference type="Pfam" id="PF12680"/>
    </source>
</evidence>
<comment type="caution">
    <text evidence="2">The sequence shown here is derived from an EMBL/GenBank/DDBJ whole genome shotgun (WGS) entry which is preliminary data.</text>
</comment>
<sequence length="107" mass="11778">MNLPSPIKIYLDADRRSDGNALIHAFAPDAIVRDEGRSHAGHHAIGVWWRDVKTKYRHEIEPLDVAGSGDFAKVRARVTGQFPGSPAMLTFAFRLEGNRITGLEIGA</sequence>
<proteinExistence type="predicted"/>
<dbReference type="RefSeq" id="WP_203269993.1">
    <property type="nucleotide sequence ID" value="NZ_JAFBID010000002.1"/>
</dbReference>
<dbReference type="InterPro" id="IPR037401">
    <property type="entry name" value="SnoaL-like"/>
</dbReference>
<dbReference type="Proteomes" id="UP001593940">
    <property type="component" value="Unassembled WGS sequence"/>
</dbReference>
<dbReference type="Gene3D" id="3.10.450.50">
    <property type="match status" value="1"/>
</dbReference>
<dbReference type="EMBL" id="JBHOMY010000010">
    <property type="protein sequence ID" value="MFC1455738.1"/>
    <property type="molecule type" value="Genomic_DNA"/>
</dbReference>
<reference evidence="2 3" key="1">
    <citation type="submission" date="2024-09" db="EMBL/GenBank/DDBJ databases">
        <title>Nodulacao em especies de Leguminosae Basais da Amazonia e Caracterizacao dos Rizobios e Bacterias Associadas aos Nodulos.</title>
        <authorList>
            <person name="Jambeiro I.C.A."/>
            <person name="Lopes I.S."/>
            <person name="Aguiar E.R.G.R."/>
            <person name="Santos A.F.J."/>
            <person name="Dos Santos J.M.F."/>
            <person name="Gross E."/>
        </authorList>
    </citation>
    <scope>NUCLEOTIDE SEQUENCE [LARGE SCALE GENOMIC DNA]</scope>
    <source>
        <strain evidence="2 3">BRUESC1165</strain>
    </source>
</reference>
<evidence type="ECO:0000313" key="2">
    <source>
        <dbReference type="EMBL" id="MFC1455738.1"/>
    </source>
</evidence>
<dbReference type="InterPro" id="IPR032710">
    <property type="entry name" value="NTF2-like_dom_sf"/>
</dbReference>
<accession>A0ABV6Y3A3</accession>
<evidence type="ECO:0000313" key="3">
    <source>
        <dbReference type="Proteomes" id="UP001593940"/>
    </source>
</evidence>
<protein>
    <submittedName>
        <fullName evidence="2">Nuclear transport factor 2 family protein</fullName>
    </submittedName>
</protein>
<organism evidence="2 3">
    <name type="scientific">Microvirga arabica</name>
    <dbReference type="NCBI Taxonomy" id="1128671"/>
    <lineage>
        <taxon>Bacteria</taxon>
        <taxon>Pseudomonadati</taxon>
        <taxon>Pseudomonadota</taxon>
        <taxon>Alphaproteobacteria</taxon>
        <taxon>Hyphomicrobiales</taxon>
        <taxon>Methylobacteriaceae</taxon>
        <taxon>Microvirga</taxon>
    </lineage>
</organism>
<gene>
    <name evidence="2" type="ORF">ACETIH_03185</name>
</gene>
<dbReference type="SUPFAM" id="SSF54427">
    <property type="entry name" value="NTF2-like"/>
    <property type="match status" value="1"/>
</dbReference>
<dbReference type="Pfam" id="PF12680">
    <property type="entry name" value="SnoaL_2"/>
    <property type="match status" value="1"/>
</dbReference>
<name>A0ABV6Y3A3_9HYPH</name>
<feature type="domain" description="SnoaL-like" evidence="1">
    <location>
        <begin position="10"/>
        <end position="101"/>
    </location>
</feature>